<dbReference type="Gramene" id="Psat06G0286500-T1">
    <property type="protein sequence ID" value="KAI5396800.1"/>
    <property type="gene ID" value="KIW84_062865"/>
</dbReference>
<name>A0A9D5A8V2_PEA</name>
<evidence type="ECO:0000256" key="1">
    <source>
        <dbReference type="SAM" id="MobiDB-lite"/>
    </source>
</evidence>
<evidence type="ECO:0000313" key="2">
    <source>
        <dbReference type="EMBL" id="KAI5396800.1"/>
    </source>
</evidence>
<accession>A0A9D5A8V2</accession>
<proteinExistence type="predicted"/>
<comment type="caution">
    <text evidence="2">The sequence shown here is derived from an EMBL/GenBank/DDBJ whole genome shotgun (WGS) entry which is preliminary data.</text>
</comment>
<sequence length="76" mass="9247">MELPFFKPEQNHEEFSEEVMEKSEEYAKASNDGDDVFLCEYEYDIHWHSFKRLADIDDEREDSNESDDDKYWNISK</sequence>
<gene>
    <name evidence="2" type="ORF">KIW84_062865</name>
</gene>
<feature type="region of interest" description="Disordered" evidence="1">
    <location>
        <begin position="57"/>
        <end position="76"/>
    </location>
</feature>
<dbReference type="Proteomes" id="UP001058974">
    <property type="component" value="Chromosome 6"/>
</dbReference>
<evidence type="ECO:0000313" key="3">
    <source>
        <dbReference type="Proteomes" id="UP001058974"/>
    </source>
</evidence>
<reference evidence="2 3" key="1">
    <citation type="journal article" date="2022" name="Nat. Genet.">
        <title>Improved pea reference genome and pan-genome highlight genomic features and evolutionary characteristics.</title>
        <authorList>
            <person name="Yang T."/>
            <person name="Liu R."/>
            <person name="Luo Y."/>
            <person name="Hu S."/>
            <person name="Wang D."/>
            <person name="Wang C."/>
            <person name="Pandey M.K."/>
            <person name="Ge S."/>
            <person name="Xu Q."/>
            <person name="Li N."/>
            <person name="Li G."/>
            <person name="Huang Y."/>
            <person name="Saxena R.K."/>
            <person name="Ji Y."/>
            <person name="Li M."/>
            <person name="Yan X."/>
            <person name="He Y."/>
            <person name="Liu Y."/>
            <person name="Wang X."/>
            <person name="Xiang C."/>
            <person name="Varshney R.K."/>
            <person name="Ding H."/>
            <person name="Gao S."/>
            <person name="Zong X."/>
        </authorList>
    </citation>
    <scope>NUCLEOTIDE SEQUENCE [LARGE SCALE GENOMIC DNA]</scope>
    <source>
        <strain evidence="2 3">cv. Zhongwan 6</strain>
    </source>
</reference>
<dbReference type="EMBL" id="JAMSHJ010000006">
    <property type="protein sequence ID" value="KAI5396800.1"/>
    <property type="molecule type" value="Genomic_DNA"/>
</dbReference>
<feature type="compositionally biased region" description="Acidic residues" evidence="1">
    <location>
        <begin position="57"/>
        <end position="68"/>
    </location>
</feature>
<protein>
    <submittedName>
        <fullName evidence="2">Origin of replication complex subunit 1B</fullName>
    </submittedName>
</protein>
<organism evidence="2 3">
    <name type="scientific">Pisum sativum</name>
    <name type="common">Garden pea</name>
    <name type="synonym">Lathyrus oleraceus</name>
    <dbReference type="NCBI Taxonomy" id="3888"/>
    <lineage>
        <taxon>Eukaryota</taxon>
        <taxon>Viridiplantae</taxon>
        <taxon>Streptophyta</taxon>
        <taxon>Embryophyta</taxon>
        <taxon>Tracheophyta</taxon>
        <taxon>Spermatophyta</taxon>
        <taxon>Magnoliopsida</taxon>
        <taxon>eudicotyledons</taxon>
        <taxon>Gunneridae</taxon>
        <taxon>Pentapetalae</taxon>
        <taxon>rosids</taxon>
        <taxon>fabids</taxon>
        <taxon>Fabales</taxon>
        <taxon>Fabaceae</taxon>
        <taxon>Papilionoideae</taxon>
        <taxon>50 kb inversion clade</taxon>
        <taxon>NPAAA clade</taxon>
        <taxon>Hologalegina</taxon>
        <taxon>IRL clade</taxon>
        <taxon>Fabeae</taxon>
        <taxon>Lathyrus</taxon>
    </lineage>
</organism>
<dbReference type="InterPro" id="IPR043151">
    <property type="entry name" value="BAH_sf"/>
</dbReference>
<dbReference type="Gene3D" id="2.30.30.490">
    <property type="match status" value="1"/>
</dbReference>
<keyword evidence="3" id="KW-1185">Reference proteome</keyword>
<dbReference type="AlphaFoldDB" id="A0A9D5A8V2"/>